<comment type="caution">
    <text evidence="2">The sequence shown here is derived from an EMBL/GenBank/DDBJ whole genome shotgun (WGS) entry which is preliminary data.</text>
</comment>
<evidence type="ECO:0000256" key="1">
    <source>
        <dbReference type="SAM" id="Phobius"/>
    </source>
</evidence>
<protein>
    <submittedName>
        <fullName evidence="2">Uncharacterized protein</fullName>
    </submittedName>
</protein>
<proteinExistence type="predicted"/>
<keyword evidence="1" id="KW-0812">Transmembrane</keyword>
<keyword evidence="1" id="KW-0472">Membrane</keyword>
<feature type="transmembrane region" description="Helical" evidence="1">
    <location>
        <begin position="92"/>
        <end position="109"/>
    </location>
</feature>
<keyword evidence="3" id="KW-1185">Reference proteome</keyword>
<gene>
    <name evidence="2" type="ORF">ALNOE001_15620</name>
</gene>
<name>A0A366MAV4_9EURY</name>
<keyword evidence="1" id="KW-1133">Transmembrane helix</keyword>
<accession>A0A366MAV4</accession>
<organism evidence="2 3">
    <name type="scientific">Candidatus Methanobinarius endosymbioticus</name>
    <dbReference type="NCBI Taxonomy" id="2006182"/>
    <lineage>
        <taxon>Archaea</taxon>
        <taxon>Methanobacteriati</taxon>
        <taxon>Methanobacteriota</taxon>
        <taxon>Methanomada group</taxon>
        <taxon>Methanobacteria</taxon>
        <taxon>Methanobacteriales</taxon>
        <taxon>Methanobacteriaceae</taxon>
        <taxon>Candidatus Methanobinarius</taxon>
    </lineage>
</organism>
<reference evidence="2 3" key="1">
    <citation type="submission" date="2018-06" db="EMBL/GenBank/DDBJ databases">
        <title>Genomic insight into two independent archaeal endosymbiosis events.</title>
        <authorList>
            <person name="Lind A.E."/>
            <person name="Lewis W.H."/>
            <person name="Spang A."/>
            <person name="Guy L."/>
            <person name="Embley M.T."/>
            <person name="Ettema T.J.G."/>
        </authorList>
    </citation>
    <scope>NUCLEOTIDE SEQUENCE [LARGE SCALE GENOMIC DNA]</scope>
    <source>
        <strain evidence="2">NOE</strain>
    </source>
</reference>
<sequence>MSGKLIKFYINNQYIGSARTNNNGIAFYNYGINSENIKFVAIFEGDLNYLNSNSTKHYRFNITNNSTNHSTCNETYNNSDIVIAKMKNRGNPISVLFLISMISFIAIFSRKRLKI</sequence>
<dbReference type="EMBL" id="NIZT01000047">
    <property type="protein sequence ID" value="RBQ22724.1"/>
    <property type="molecule type" value="Genomic_DNA"/>
</dbReference>
<dbReference type="Proteomes" id="UP000253099">
    <property type="component" value="Unassembled WGS sequence"/>
</dbReference>
<dbReference type="AlphaFoldDB" id="A0A366MAV4"/>
<evidence type="ECO:0000313" key="3">
    <source>
        <dbReference type="Proteomes" id="UP000253099"/>
    </source>
</evidence>
<evidence type="ECO:0000313" key="2">
    <source>
        <dbReference type="EMBL" id="RBQ22724.1"/>
    </source>
</evidence>